<name>A0A1T2L2G7_9GAMM</name>
<dbReference type="Proteomes" id="UP000191110">
    <property type="component" value="Unassembled WGS sequence"/>
</dbReference>
<reference evidence="2 3" key="1">
    <citation type="submission" date="2016-11" db="EMBL/GenBank/DDBJ databases">
        <title>Mixed transmission modes and dynamic genome evolution in an obligate animal-bacterial symbiosis.</title>
        <authorList>
            <person name="Russell S.L."/>
            <person name="Corbett-Detig R.B."/>
            <person name="Cavanaugh C.M."/>
        </authorList>
    </citation>
    <scope>NUCLEOTIDE SEQUENCE [LARGE SCALE GENOMIC DNA]</scope>
    <source>
        <strain evidence="2">Sveles-Q1</strain>
    </source>
</reference>
<comment type="caution">
    <text evidence="2">The sequence shown here is derived from an EMBL/GenBank/DDBJ whole genome shotgun (WGS) entry which is preliminary data.</text>
</comment>
<keyword evidence="1" id="KW-0812">Transmembrane</keyword>
<evidence type="ECO:0000256" key="1">
    <source>
        <dbReference type="SAM" id="Phobius"/>
    </source>
</evidence>
<dbReference type="AlphaFoldDB" id="A0A1T2L2G7"/>
<keyword evidence="1" id="KW-0472">Membrane</keyword>
<evidence type="ECO:0000313" key="3">
    <source>
        <dbReference type="Proteomes" id="UP000191110"/>
    </source>
</evidence>
<organism evidence="2 3">
    <name type="scientific">Solemya pervernicosa gill symbiont</name>
    <dbReference type="NCBI Taxonomy" id="642797"/>
    <lineage>
        <taxon>Bacteria</taxon>
        <taxon>Pseudomonadati</taxon>
        <taxon>Pseudomonadota</taxon>
        <taxon>Gammaproteobacteria</taxon>
        <taxon>sulfur-oxidizing symbionts</taxon>
    </lineage>
</organism>
<gene>
    <name evidence="2" type="ORF">BOW53_12015</name>
</gene>
<evidence type="ECO:0000313" key="2">
    <source>
        <dbReference type="EMBL" id="OOZ39285.1"/>
    </source>
</evidence>
<sequence>MHTPFYGVGWGGALLLALFSDLIFYYLYLSGDECGSGCGIGMAAVMYIICGGGIIVGTIATLSLTLFRWKKRSHA</sequence>
<accession>A0A1T2L2G7</accession>
<dbReference type="RefSeq" id="WP_078484327.1">
    <property type="nucleotide sequence ID" value="NZ_MPRL01000055.1"/>
</dbReference>
<keyword evidence="3" id="KW-1185">Reference proteome</keyword>
<feature type="transmembrane region" description="Helical" evidence="1">
    <location>
        <begin position="40"/>
        <end position="67"/>
    </location>
</feature>
<proteinExistence type="predicted"/>
<feature type="transmembrane region" description="Helical" evidence="1">
    <location>
        <begin position="7"/>
        <end position="28"/>
    </location>
</feature>
<keyword evidence="1" id="KW-1133">Transmembrane helix</keyword>
<protein>
    <submittedName>
        <fullName evidence="2">Uncharacterized protein</fullName>
    </submittedName>
</protein>
<dbReference type="EMBL" id="MPRL01000055">
    <property type="protein sequence ID" value="OOZ39285.1"/>
    <property type="molecule type" value="Genomic_DNA"/>
</dbReference>